<organism evidence="12 13">
    <name type="scientific">Protofrankia coriariae</name>
    <dbReference type="NCBI Taxonomy" id="1562887"/>
    <lineage>
        <taxon>Bacteria</taxon>
        <taxon>Bacillati</taxon>
        <taxon>Actinomycetota</taxon>
        <taxon>Actinomycetes</taxon>
        <taxon>Frankiales</taxon>
        <taxon>Frankiaceae</taxon>
        <taxon>Protofrankia</taxon>
    </lineage>
</organism>
<dbReference type="PANTHER" id="PTHR36427">
    <property type="entry name" value="54S RIBOSOMAL PROTEIN L1, MITOCHONDRIAL"/>
    <property type="match status" value="1"/>
</dbReference>
<evidence type="ECO:0000256" key="10">
    <source>
        <dbReference type="HAMAP-Rule" id="MF_01318"/>
    </source>
</evidence>
<keyword evidence="5 10" id="KW-0810">Translation regulation</keyword>
<evidence type="ECO:0000256" key="11">
    <source>
        <dbReference type="RuleBase" id="RU000659"/>
    </source>
</evidence>
<dbReference type="Gene3D" id="3.40.50.790">
    <property type="match status" value="1"/>
</dbReference>
<proteinExistence type="inferred from homology"/>
<keyword evidence="4 10" id="KW-0699">rRNA-binding</keyword>
<dbReference type="CDD" id="cd00403">
    <property type="entry name" value="Ribosomal_L1"/>
    <property type="match status" value="1"/>
</dbReference>
<evidence type="ECO:0000313" key="13">
    <source>
        <dbReference type="Proteomes" id="UP000035425"/>
    </source>
</evidence>
<dbReference type="InterPro" id="IPR023673">
    <property type="entry name" value="Ribosomal_uL1_CS"/>
</dbReference>
<evidence type="ECO:0000256" key="3">
    <source>
        <dbReference type="ARBA" id="ARBA00022555"/>
    </source>
</evidence>
<evidence type="ECO:0000256" key="5">
    <source>
        <dbReference type="ARBA" id="ARBA00022845"/>
    </source>
</evidence>
<sequence length="238" mass="25651">MTKRSKAYRAAIEKIEPDRLYTPLEAVQLARETSTTKYAATVEVALRLGVDPRKADQMVRGTVNLPHGTGKSPRVAVFAAGEKAAEATAAGADIVGSDDLVQRIQEGFLDFDATVATPDQMAKVGRIARILGPRGLMPNPKTGTVTLDIAKAVRDIKGGKINFRVDKQGNLHIVIGKTAFTDEQLIENYSVALDEIVRVKPAAAKGRYLKKITFTTTMGPGILVDPGRTRNLLEDVVA</sequence>
<name>A0ABR5F7N7_9ACTN</name>
<comment type="function">
    <text evidence="10">Binds directly to 23S rRNA. The L1 stalk is quite mobile in the ribosome, and is involved in E site tRNA release.</text>
</comment>
<comment type="caution">
    <text evidence="12">The sequence shown here is derived from an EMBL/GenBank/DDBJ whole genome shotgun (WGS) entry which is preliminary data.</text>
</comment>
<keyword evidence="2 10" id="KW-0678">Repressor</keyword>
<dbReference type="PROSITE" id="PS01199">
    <property type="entry name" value="RIBOSOMAL_L1"/>
    <property type="match status" value="1"/>
</dbReference>
<dbReference type="Proteomes" id="UP000035425">
    <property type="component" value="Unassembled WGS sequence"/>
</dbReference>
<comment type="function">
    <text evidence="10">Protein L1 is also a translational repressor protein, it controls the translation of the L11 operon by binding to its mRNA.</text>
</comment>
<dbReference type="GO" id="GO:0005840">
    <property type="term" value="C:ribosome"/>
    <property type="evidence" value="ECO:0007669"/>
    <property type="project" value="UniProtKB-KW"/>
</dbReference>
<keyword evidence="7 10" id="KW-0689">Ribosomal protein</keyword>
<dbReference type="PIRSF" id="PIRSF002155">
    <property type="entry name" value="Ribosomal_L1"/>
    <property type="match status" value="1"/>
</dbReference>
<dbReference type="PANTHER" id="PTHR36427:SF3">
    <property type="entry name" value="LARGE RIBOSOMAL SUBUNIT PROTEIN UL1M"/>
    <property type="match status" value="1"/>
</dbReference>
<dbReference type="HAMAP" id="MF_01318_B">
    <property type="entry name" value="Ribosomal_uL1_B"/>
    <property type="match status" value="1"/>
</dbReference>
<evidence type="ECO:0000256" key="6">
    <source>
        <dbReference type="ARBA" id="ARBA00022884"/>
    </source>
</evidence>
<evidence type="ECO:0000256" key="9">
    <source>
        <dbReference type="ARBA" id="ARBA00035241"/>
    </source>
</evidence>
<evidence type="ECO:0000256" key="7">
    <source>
        <dbReference type="ARBA" id="ARBA00022980"/>
    </source>
</evidence>
<evidence type="ECO:0000256" key="1">
    <source>
        <dbReference type="ARBA" id="ARBA00010531"/>
    </source>
</evidence>
<accession>A0ABR5F7N7</accession>
<dbReference type="NCBIfam" id="TIGR01169">
    <property type="entry name" value="rplA_bact"/>
    <property type="match status" value="1"/>
</dbReference>
<dbReference type="InterPro" id="IPR023674">
    <property type="entry name" value="Ribosomal_uL1-like"/>
</dbReference>
<dbReference type="Gene3D" id="3.30.190.20">
    <property type="match status" value="1"/>
</dbReference>
<comment type="similarity">
    <text evidence="1 10 11">Belongs to the universal ribosomal protein uL1 family.</text>
</comment>
<dbReference type="Pfam" id="PF00687">
    <property type="entry name" value="Ribosomal_L1"/>
    <property type="match status" value="1"/>
</dbReference>
<dbReference type="InterPro" id="IPR016095">
    <property type="entry name" value="Ribosomal_uL1_3-a/b-sand"/>
</dbReference>
<evidence type="ECO:0000256" key="2">
    <source>
        <dbReference type="ARBA" id="ARBA00022491"/>
    </source>
</evidence>
<dbReference type="InterPro" id="IPR002143">
    <property type="entry name" value="Ribosomal_uL1"/>
</dbReference>
<gene>
    <name evidence="10" type="primary">rplA</name>
    <name evidence="12" type="ORF">FrCorBMG51_02860</name>
</gene>
<comment type="subunit">
    <text evidence="10">Part of the 50S ribosomal subunit.</text>
</comment>
<evidence type="ECO:0000256" key="4">
    <source>
        <dbReference type="ARBA" id="ARBA00022730"/>
    </source>
</evidence>
<reference evidence="12 13" key="1">
    <citation type="submission" date="2014-12" db="EMBL/GenBank/DDBJ databases">
        <title>Frankia sp. BMG5.1 draft genome.</title>
        <authorList>
            <person name="Gtari M."/>
            <person name="Ghodhbane-Gtari F."/>
            <person name="Nouioui I."/>
            <person name="Ktari A."/>
            <person name="Hezbri K."/>
            <person name="Mimouni W."/>
            <person name="Sbissi I."/>
            <person name="Ayari A."/>
            <person name="Yamanaka T."/>
            <person name="Normand P."/>
            <person name="Tisa L.S."/>
            <person name="Boudabous A."/>
        </authorList>
    </citation>
    <scope>NUCLEOTIDE SEQUENCE [LARGE SCALE GENOMIC DNA]</scope>
    <source>
        <strain evidence="12 13">BMG5.1</strain>
    </source>
</reference>
<keyword evidence="6 10" id="KW-0694">RNA-binding</keyword>
<evidence type="ECO:0000313" key="12">
    <source>
        <dbReference type="EMBL" id="KLL12633.1"/>
    </source>
</evidence>
<dbReference type="EMBL" id="JWIO01000003">
    <property type="protein sequence ID" value="KLL12633.1"/>
    <property type="molecule type" value="Genomic_DNA"/>
</dbReference>
<dbReference type="RefSeq" id="WP_013875125.1">
    <property type="nucleotide sequence ID" value="NZ_JWIO01000003.1"/>
</dbReference>
<protein>
    <recommendedName>
        <fullName evidence="9 10">Large ribosomal subunit protein uL1</fullName>
    </recommendedName>
</protein>
<keyword evidence="13" id="KW-1185">Reference proteome</keyword>
<dbReference type="InterPro" id="IPR028364">
    <property type="entry name" value="Ribosomal_uL1/biogenesis"/>
</dbReference>
<keyword evidence="8 10" id="KW-0687">Ribonucleoprotein</keyword>
<keyword evidence="3 10" id="KW-0820">tRNA-binding</keyword>
<dbReference type="InterPro" id="IPR005878">
    <property type="entry name" value="Ribosom_uL1_bac-type"/>
</dbReference>
<evidence type="ECO:0000256" key="8">
    <source>
        <dbReference type="ARBA" id="ARBA00023274"/>
    </source>
</evidence>
<dbReference type="SUPFAM" id="SSF56808">
    <property type="entry name" value="Ribosomal protein L1"/>
    <property type="match status" value="1"/>
</dbReference>